<gene>
    <name evidence="3" type="ORF">P0417G12.10</name>
    <name evidence="2" type="ORF">P0429G06.27</name>
</gene>
<evidence type="ECO:0000256" key="1">
    <source>
        <dbReference type="SAM" id="MobiDB-lite"/>
    </source>
</evidence>
<protein>
    <submittedName>
        <fullName evidence="3">Uncharacterized protein</fullName>
    </submittedName>
</protein>
<evidence type="ECO:0000313" key="4">
    <source>
        <dbReference type="Proteomes" id="UP000000763"/>
    </source>
</evidence>
<accession>Q69WY5</accession>
<feature type="compositionally biased region" description="Low complexity" evidence="1">
    <location>
        <begin position="101"/>
        <end position="111"/>
    </location>
</feature>
<reference evidence="3" key="1">
    <citation type="submission" date="2001-05" db="EMBL/GenBank/DDBJ databases">
        <title>Oryza sativa nipponbare(GA3) genomic DNA, chromosome 6, PAC clone:P0417G12.</title>
        <authorList>
            <person name="Sasaki T."/>
            <person name="Matsumoto T."/>
            <person name="Yamamoto K."/>
        </authorList>
    </citation>
    <scope>NUCLEOTIDE SEQUENCE</scope>
</reference>
<dbReference type="Proteomes" id="UP000000763">
    <property type="component" value="Chromosome 6"/>
</dbReference>
<dbReference type="EMBL" id="AP003626">
    <property type="protein sequence ID" value="BAD35520.1"/>
    <property type="molecule type" value="Genomic_DNA"/>
</dbReference>
<reference evidence="4" key="4">
    <citation type="journal article" date="2008" name="Nucleic Acids Res.">
        <title>The rice annotation project database (RAP-DB): 2008 update.</title>
        <authorList>
            <consortium name="The rice annotation project (RAP)"/>
        </authorList>
    </citation>
    <scope>GENOME REANNOTATION</scope>
    <source>
        <strain evidence="4">cv. Nipponbare</strain>
    </source>
</reference>
<reference evidence="2" key="2">
    <citation type="submission" date="2001-05" db="EMBL/GenBank/DDBJ databases">
        <title>Oryza sativa nipponbare(GA3) genomic DNA, chromosome 6, PAC clone:P0429G06.</title>
        <authorList>
            <person name="Sasaki T."/>
            <person name="Matsumoto T."/>
            <person name="Yamamoto K."/>
        </authorList>
    </citation>
    <scope>NUCLEOTIDE SEQUENCE</scope>
</reference>
<feature type="region of interest" description="Disordered" evidence="1">
    <location>
        <begin position="94"/>
        <end position="137"/>
    </location>
</feature>
<sequence length="188" mass="19785">MRCNRFCDQTRKKRSPTRGAHWALSRPASRADHARNARRTARAGFHVLAPPAAAHSYCSVAPGGGGGEIDRCWVAVDRVSEPFVKMSKLGGGLREDRCKESGSSGSKRWSGARGGSSAGRGWSSAAADLGSGGEEARGDSIQQIWRTGRGGGCGGALQRWRPAGLTSGVVEAEAVEADGARQRTSKFC</sequence>
<feature type="region of interest" description="Disordered" evidence="1">
    <location>
        <begin position="7"/>
        <end position="38"/>
    </location>
</feature>
<reference evidence="4" key="3">
    <citation type="journal article" date="2005" name="Nature">
        <title>The map-based sequence of the rice genome.</title>
        <authorList>
            <consortium name="International rice genome sequencing project (IRGSP)"/>
            <person name="Matsumoto T."/>
            <person name="Wu J."/>
            <person name="Kanamori H."/>
            <person name="Katayose Y."/>
            <person name="Fujisawa M."/>
            <person name="Namiki N."/>
            <person name="Mizuno H."/>
            <person name="Yamamoto K."/>
            <person name="Antonio B.A."/>
            <person name="Baba T."/>
            <person name="Sakata K."/>
            <person name="Nagamura Y."/>
            <person name="Aoki H."/>
            <person name="Arikawa K."/>
            <person name="Arita K."/>
            <person name="Bito T."/>
            <person name="Chiden Y."/>
            <person name="Fujitsuka N."/>
            <person name="Fukunaka R."/>
            <person name="Hamada M."/>
            <person name="Harada C."/>
            <person name="Hayashi A."/>
            <person name="Hijishita S."/>
            <person name="Honda M."/>
            <person name="Hosokawa S."/>
            <person name="Ichikawa Y."/>
            <person name="Idonuma A."/>
            <person name="Iijima M."/>
            <person name="Ikeda M."/>
            <person name="Ikeno M."/>
            <person name="Ito K."/>
            <person name="Ito S."/>
            <person name="Ito T."/>
            <person name="Ito Y."/>
            <person name="Ito Y."/>
            <person name="Iwabuchi A."/>
            <person name="Kamiya K."/>
            <person name="Karasawa W."/>
            <person name="Kurita K."/>
            <person name="Katagiri S."/>
            <person name="Kikuta A."/>
            <person name="Kobayashi H."/>
            <person name="Kobayashi N."/>
            <person name="Machita K."/>
            <person name="Maehara T."/>
            <person name="Masukawa M."/>
            <person name="Mizubayashi T."/>
            <person name="Mukai Y."/>
            <person name="Nagasaki H."/>
            <person name="Nagata Y."/>
            <person name="Naito S."/>
            <person name="Nakashima M."/>
            <person name="Nakama Y."/>
            <person name="Nakamichi Y."/>
            <person name="Nakamura M."/>
            <person name="Meguro A."/>
            <person name="Negishi M."/>
            <person name="Ohta I."/>
            <person name="Ohta T."/>
            <person name="Okamoto M."/>
            <person name="Ono N."/>
            <person name="Saji S."/>
            <person name="Sakaguchi M."/>
            <person name="Sakai K."/>
            <person name="Shibata M."/>
            <person name="Shimokawa T."/>
            <person name="Song J."/>
            <person name="Takazaki Y."/>
            <person name="Terasawa K."/>
            <person name="Tsugane M."/>
            <person name="Tsuji K."/>
            <person name="Ueda S."/>
            <person name="Waki K."/>
            <person name="Yamagata H."/>
            <person name="Yamamoto M."/>
            <person name="Yamamoto S."/>
            <person name="Yamane H."/>
            <person name="Yoshiki S."/>
            <person name="Yoshihara R."/>
            <person name="Yukawa K."/>
            <person name="Zhong H."/>
            <person name="Yano M."/>
            <person name="Yuan Q."/>
            <person name="Ouyang S."/>
            <person name="Liu J."/>
            <person name="Jones K.M."/>
            <person name="Gansberger K."/>
            <person name="Moffat K."/>
            <person name="Hill J."/>
            <person name="Bera J."/>
            <person name="Fadrosh D."/>
            <person name="Jin S."/>
            <person name="Johri S."/>
            <person name="Kim M."/>
            <person name="Overton L."/>
            <person name="Reardon M."/>
            <person name="Tsitrin T."/>
            <person name="Vuong H."/>
            <person name="Weaver B."/>
            <person name="Ciecko A."/>
            <person name="Tallon L."/>
            <person name="Jackson J."/>
            <person name="Pai G."/>
            <person name="Aken S.V."/>
            <person name="Utterback T."/>
            <person name="Reidmuller S."/>
            <person name="Feldblyum T."/>
            <person name="Hsiao J."/>
            <person name="Zismann V."/>
            <person name="Iobst S."/>
            <person name="de Vazeille A.R."/>
            <person name="Buell C.R."/>
            <person name="Ying K."/>
            <person name="Li Y."/>
            <person name="Lu T."/>
            <person name="Huang Y."/>
            <person name="Zhao Q."/>
            <person name="Feng Q."/>
            <person name="Zhang L."/>
            <person name="Zhu J."/>
            <person name="Weng Q."/>
            <person name="Mu J."/>
            <person name="Lu Y."/>
            <person name="Fan D."/>
            <person name="Liu Y."/>
            <person name="Guan J."/>
            <person name="Zhang Y."/>
            <person name="Yu S."/>
            <person name="Liu X."/>
            <person name="Zhang Y."/>
            <person name="Hong G."/>
            <person name="Han B."/>
            <person name="Choisne N."/>
            <person name="Demange N."/>
            <person name="Orjeda G."/>
            <person name="Samain S."/>
            <person name="Cattolico L."/>
            <person name="Pelletier E."/>
            <person name="Couloux A."/>
            <person name="Segurens B."/>
            <person name="Wincker P."/>
            <person name="D'Hont A."/>
            <person name="Scarpelli C."/>
            <person name="Weissenbach J."/>
            <person name="Salanoubat M."/>
            <person name="Quetier F."/>
            <person name="Yu Y."/>
            <person name="Kim H.R."/>
            <person name="Rambo T."/>
            <person name="Currie J."/>
            <person name="Collura K."/>
            <person name="Luo M."/>
            <person name="Yang T."/>
            <person name="Ammiraju J.S.S."/>
            <person name="Engler F."/>
            <person name="Soderlund C."/>
            <person name="Wing R.A."/>
            <person name="Palmer L.E."/>
            <person name="de la Bastide M."/>
            <person name="Spiegel L."/>
            <person name="Nascimento L."/>
            <person name="Zutavern T."/>
            <person name="O'Shaughnessy A."/>
            <person name="Dike S."/>
            <person name="Dedhia N."/>
            <person name="Preston R."/>
            <person name="Balija V."/>
            <person name="McCombie W.R."/>
            <person name="Chow T."/>
            <person name="Chen H."/>
            <person name="Chung M."/>
            <person name="Chen C."/>
            <person name="Shaw J."/>
            <person name="Wu H."/>
            <person name="Hsiao K."/>
            <person name="Chao Y."/>
            <person name="Chu M."/>
            <person name="Cheng C."/>
            <person name="Hour A."/>
            <person name="Lee P."/>
            <person name="Lin S."/>
            <person name="Lin Y."/>
            <person name="Liou J."/>
            <person name="Liu S."/>
            <person name="Hsing Y."/>
            <person name="Raghuvanshi S."/>
            <person name="Mohanty A."/>
            <person name="Bharti A.K."/>
            <person name="Gaur A."/>
            <person name="Gupta V."/>
            <person name="Kumar D."/>
            <person name="Ravi V."/>
            <person name="Vij S."/>
            <person name="Kapur A."/>
            <person name="Khurana P."/>
            <person name="Khurana P."/>
            <person name="Khurana J.P."/>
            <person name="Tyagi A.K."/>
            <person name="Gaikwad K."/>
            <person name="Singh A."/>
            <person name="Dalal V."/>
            <person name="Srivastava S."/>
            <person name="Dixit A."/>
            <person name="Pal A.K."/>
            <person name="Ghazi I.A."/>
            <person name="Yadav M."/>
            <person name="Pandit A."/>
            <person name="Bhargava A."/>
            <person name="Sureshbabu K."/>
            <person name="Batra K."/>
            <person name="Sharma T.R."/>
            <person name="Mohapatra T."/>
            <person name="Singh N.K."/>
            <person name="Messing J."/>
            <person name="Nelson A.B."/>
            <person name="Fuks G."/>
            <person name="Kavchok S."/>
            <person name="Keizer G."/>
            <person name="Linton E."/>
            <person name="Llaca V."/>
            <person name="Song R."/>
            <person name="Tanyolac B."/>
            <person name="Young S."/>
            <person name="Ho-Il K."/>
            <person name="Hahn J.H."/>
            <person name="Sangsakoo G."/>
            <person name="Vanavichit A."/>
            <person name="de Mattos Luiz.A.T."/>
            <person name="Zimmer P.D."/>
            <person name="Malone G."/>
            <person name="Dellagostin O."/>
            <person name="de Oliveira A.C."/>
            <person name="Bevan M."/>
            <person name="Bancroft I."/>
            <person name="Minx P."/>
            <person name="Cordum H."/>
            <person name="Wilson R."/>
            <person name="Cheng Z."/>
            <person name="Jin W."/>
            <person name="Jiang J."/>
            <person name="Leong S.A."/>
            <person name="Iwama H."/>
            <person name="Gojobori T."/>
            <person name="Itoh T."/>
            <person name="Niimura Y."/>
            <person name="Fujii Y."/>
            <person name="Habara T."/>
            <person name="Sakai H."/>
            <person name="Sato Y."/>
            <person name="Wilson G."/>
            <person name="Kumar K."/>
            <person name="McCouch S."/>
            <person name="Juretic N."/>
            <person name="Hoen D."/>
            <person name="Wright S."/>
            <person name="Bruskiewich R."/>
            <person name="Bureau T."/>
            <person name="Miyao A."/>
            <person name="Hirochika H."/>
            <person name="Nishikawa T."/>
            <person name="Kadowaki K."/>
            <person name="Sugiura M."/>
            <person name="Burr B."/>
            <person name="Sasaki T."/>
        </authorList>
    </citation>
    <scope>NUCLEOTIDE SEQUENCE [LARGE SCALE GENOMIC DNA]</scope>
    <source>
        <strain evidence="4">cv. Nipponbare</strain>
    </source>
</reference>
<dbReference type="AlphaFoldDB" id="Q69WY5"/>
<evidence type="ECO:0000313" key="2">
    <source>
        <dbReference type="EMBL" id="BAD35520.1"/>
    </source>
</evidence>
<evidence type="ECO:0000313" key="3">
    <source>
        <dbReference type="EMBL" id="BAD35552.1"/>
    </source>
</evidence>
<organism evidence="3 4">
    <name type="scientific">Oryza sativa subsp. japonica</name>
    <name type="common">Rice</name>
    <dbReference type="NCBI Taxonomy" id="39947"/>
    <lineage>
        <taxon>Eukaryota</taxon>
        <taxon>Viridiplantae</taxon>
        <taxon>Streptophyta</taxon>
        <taxon>Embryophyta</taxon>
        <taxon>Tracheophyta</taxon>
        <taxon>Spermatophyta</taxon>
        <taxon>Magnoliopsida</taxon>
        <taxon>Liliopsida</taxon>
        <taxon>Poales</taxon>
        <taxon>Poaceae</taxon>
        <taxon>BOP clade</taxon>
        <taxon>Oryzoideae</taxon>
        <taxon>Oryzeae</taxon>
        <taxon>Oryzinae</taxon>
        <taxon>Oryza</taxon>
        <taxon>Oryza sativa</taxon>
    </lineage>
</organism>
<proteinExistence type="predicted"/>
<dbReference type="EMBL" id="AP003711">
    <property type="protein sequence ID" value="BAD35552.1"/>
    <property type="molecule type" value="Genomic_DNA"/>
</dbReference>
<name>Q69WY5_ORYSJ</name>